<evidence type="ECO:0000313" key="4">
    <source>
        <dbReference type="EMBL" id="MEW2362594.1"/>
    </source>
</evidence>
<dbReference type="InterPro" id="IPR001031">
    <property type="entry name" value="Thioesterase"/>
</dbReference>
<dbReference type="SUPFAM" id="SSF53474">
    <property type="entry name" value="alpha/beta-Hydrolases"/>
    <property type="match status" value="1"/>
</dbReference>
<gene>
    <name evidence="4" type="ORF">AB0887_11645</name>
</gene>
<keyword evidence="5" id="KW-1185">Reference proteome</keyword>
<comment type="caution">
    <text evidence="4">The sequence shown here is derived from an EMBL/GenBank/DDBJ whole genome shotgun (WGS) entry which is preliminary data.</text>
</comment>
<sequence>MYDHPNTAPPARLVPLNGRDADGPPLFLVHAVGGTVRAYNALAKGLADTYAVTGIEAFGISDGEPVDKLTEIVERYTAAVRAAQPEGPYRLAGWSMGGIVAFEMTRELERQGTEVEFTALMDAPFEDPCPMPDVEAATESPELRTHFAEDVAGTLGLDMPASADADPLGWLATTFGRGQAQYVDLAREDLERRFTVFRAHFHAVEQYRPSGMVDAELWLLFPTDSIIPDHPARWAELTRTRARHAVVEGDHHSFLKPPVVSQVASFLSGSRSQREG</sequence>
<dbReference type="Gene3D" id="3.40.50.1820">
    <property type="entry name" value="alpha/beta hydrolase"/>
    <property type="match status" value="1"/>
</dbReference>
<dbReference type="RefSeq" id="WP_359777610.1">
    <property type="nucleotide sequence ID" value="NZ_JBEYRR010000004.1"/>
</dbReference>
<protein>
    <submittedName>
        <fullName evidence="4">Alpha/beta fold hydrolase</fullName>
    </submittedName>
</protein>
<dbReference type="Pfam" id="PF00975">
    <property type="entry name" value="Thioesterase"/>
    <property type="match status" value="1"/>
</dbReference>
<dbReference type="PANTHER" id="PTHR11487">
    <property type="entry name" value="THIOESTERASE"/>
    <property type="match status" value="1"/>
</dbReference>
<evidence type="ECO:0000313" key="5">
    <source>
        <dbReference type="Proteomes" id="UP001553843"/>
    </source>
</evidence>
<keyword evidence="2 4" id="KW-0378">Hydrolase</keyword>
<feature type="domain" description="Thioesterase TesA-like" evidence="3">
    <location>
        <begin position="30"/>
        <end position="267"/>
    </location>
</feature>
<dbReference type="InterPro" id="IPR020802">
    <property type="entry name" value="TesA-like"/>
</dbReference>
<accession>A0ABV3LSZ8</accession>
<dbReference type="EMBL" id="JBEYRS010000004">
    <property type="protein sequence ID" value="MEW2362594.1"/>
    <property type="molecule type" value="Genomic_DNA"/>
</dbReference>
<dbReference type="SMART" id="SM00824">
    <property type="entry name" value="PKS_TE"/>
    <property type="match status" value="1"/>
</dbReference>
<evidence type="ECO:0000256" key="2">
    <source>
        <dbReference type="ARBA" id="ARBA00022801"/>
    </source>
</evidence>
<reference evidence="4 5" key="1">
    <citation type="submission" date="2024-06" db="EMBL/GenBank/DDBJ databases">
        <title>The Natural Products Discovery Center: Release of the First 8490 Sequenced Strains for Exploring Actinobacteria Biosynthetic Diversity.</title>
        <authorList>
            <person name="Kalkreuter E."/>
            <person name="Kautsar S.A."/>
            <person name="Yang D."/>
            <person name="Bader C.D."/>
            <person name="Teijaro C.N."/>
            <person name="Fluegel L."/>
            <person name="Davis C.M."/>
            <person name="Simpson J.R."/>
            <person name="Lauterbach L."/>
            <person name="Steele A.D."/>
            <person name="Gui C."/>
            <person name="Meng S."/>
            <person name="Li G."/>
            <person name="Viehrig K."/>
            <person name="Ye F."/>
            <person name="Su P."/>
            <person name="Kiefer A.F."/>
            <person name="Nichols A."/>
            <person name="Cepeda A.J."/>
            <person name="Yan W."/>
            <person name="Fan B."/>
            <person name="Jiang Y."/>
            <person name="Adhikari A."/>
            <person name="Zheng C.-J."/>
            <person name="Schuster L."/>
            <person name="Cowan T.M."/>
            <person name="Smanski M.J."/>
            <person name="Chevrette M.G."/>
            <person name="De Carvalho L.P.S."/>
            <person name="Shen B."/>
        </authorList>
    </citation>
    <scope>NUCLEOTIDE SEQUENCE [LARGE SCALE GENOMIC DNA]</scope>
    <source>
        <strain evidence="4 5">NPDC047833</strain>
    </source>
</reference>
<dbReference type="PANTHER" id="PTHR11487:SF0">
    <property type="entry name" value="S-ACYL FATTY ACID SYNTHASE THIOESTERASE, MEDIUM CHAIN"/>
    <property type="match status" value="1"/>
</dbReference>
<dbReference type="Proteomes" id="UP001553843">
    <property type="component" value="Unassembled WGS sequence"/>
</dbReference>
<evidence type="ECO:0000256" key="1">
    <source>
        <dbReference type="ARBA" id="ARBA00007169"/>
    </source>
</evidence>
<dbReference type="GO" id="GO:0016787">
    <property type="term" value="F:hydrolase activity"/>
    <property type="evidence" value="ECO:0007669"/>
    <property type="project" value="UniProtKB-KW"/>
</dbReference>
<proteinExistence type="inferred from homology"/>
<evidence type="ECO:0000259" key="3">
    <source>
        <dbReference type="SMART" id="SM00824"/>
    </source>
</evidence>
<dbReference type="InterPro" id="IPR012223">
    <property type="entry name" value="TEII"/>
</dbReference>
<organism evidence="4 5">
    <name type="scientific">Streptomyces huasconensis</name>
    <dbReference type="NCBI Taxonomy" id="1854574"/>
    <lineage>
        <taxon>Bacteria</taxon>
        <taxon>Bacillati</taxon>
        <taxon>Actinomycetota</taxon>
        <taxon>Actinomycetes</taxon>
        <taxon>Kitasatosporales</taxon>
        <taxon>Streptomycetaceae</taxon>
        <taxon>Streptomyces</taxon>
    </lineage>
</organism>
<name>A0ABV3LSZ8_9ACTN</name>
<comment type="similarity">
    <text evidence="1">Belongs to the thioesterase family.</text>
</comment>
<dbReference type="InterPro" id="IPR029058">
    <property type="entry name" value="AB_hydrolase_fold"/>
</dbReference>